<protein>
    <submittedName>
        <fullName evidence="1">Uncharacterized protein</fullName>
    </submittedName>
</protein>
<reference evidence="1" key="1">
    <citation type="submission" date="2014-09" db="EMBL/GenBank/DDBJ databases">
        <authorList>
            <person name="Magalhaes I.L.F."/>
            <person name="Oliveira U."/>
            <person name="Santos F.R."/>
            <person name="Vidigal T.H.D.A."/>
            <person name="Brescovit A.D."/>
            <person name="Santos A.J."/>
        </authorList>
    </citation>
    <scope>NUCLEOTIDE SEQUENCE</scope>
    <source>
        <tissue evidence="1">Shoot tissue taken approximately 20 cm above the soil surface</tissue>
    </source>
</reference>
<dbReference type="EMBL" id="GBRH01259417">
    <property type="protein sequence ID" value="JAD38478.1"/>
    <property type="molecule type" value="Transcribed_RNA"/>
</dbReference>
<reference evidence="1" key="2">
    <citation type="journal article" date="2015" name="Data Brief">
        <title>Shoot transcriptome of the giant reed, Arundo donax.</title>
        <authorList>
            <person name="Barrero R.A."/>
            <person name="Guerrero F.D."/>
            <person name="Moolhuijzen P."/>
            <person name="Goolsby J.A."/>
            <person name="Tidwell J."/>
            <person name="Bellgard S.E."/>
            <person name="Bellgard M.I."/>
        </authorList>
    </citation>
    <scope>NUCLEOTIDE SEQUENCE</scope>
    <source>
        <tissue evidence="1">Shoot tissue taken approximately 20 cm above the soil surface</tissue>
    </source>
</reference>
<proteinExistence type="predicted"/>
<sequence length="24" mass="2640">MSKPLLICCAGCAHRSTNSRTRHP</sequence>
<dbReference type="AlphaFoldDB" id="A0A0A8ZL93"/>
<accession>A0A0A8ZL93</accession>
<organism evidence="1">
    <name type="scientific">Arundo donax</name>
    <name type="common">Giant reed</name>
    <name type="synonym">Donax arundinaceus</name>
    <dbReference type="NCBI Taxonomy" id="35708"/>
    <lineage>
        <taxon>Eukaryota</taxon>
        <taxon>Viridiplantae</taxon>
        <taxon>Streptophyta</taxon>
        <taxon>Embryophyta</taxon>
        <taxon>Tracheophyta</taxon>
        <taxon>Spermatophyta</taxon>
        <taxon>Magnoliopsida</taxon>
        <taxon>Liliopsida</taxon>
        <taxon>Poales</taxon>
        <taxon>Poaceae</taxon>
        <taxon>PACMAD clade</taxon>
        <taxon>Arundinoideae</taxon>
        <taxon>Arundineae</taxon>
        <taxon>Arundo</taxon>
    </lineage>
</organism>
<name>A0A0A8ZL93_ARUDO</name>
<evidence type="ECO:0000313" key="1">
    <source>
        <dbReference type="EMBL" id="JAD38478.1"/>
    </source>
</evidence>